<evidence type="ECO:0000256" key="2">
    <source>
        <dbReference type="ARBA" id="ARBA00022730"/>
    </source>
</evidence>
<keyword evidence="3 9" id="KW-0547">Nucleotide-binding</keyword>
<keyword evidence="4 9" id="KW-0255">Endonuclease</keyword>
<reference evidence="13 14" key="1">
    <citation type="journal article" date="2019" name="Appl. Microbiol. Biotechnol.">
        <title>Uncovering carbohydrate metabolism through a genotype-phenotype association study of 56 lactic acid bacteria genomes.</title>
        <authorList>
            <person name="Buron-Moles G."/>
            <person name="Chailyan A."/>
            <person name="Dolejs I."/>
            <person name="Forster J."/>
            <person name="Miks M.H."/>
        </authorList>
    </citation>
    <scope>NUCLEOTIDE SEQUENCE [LARGE SCALE GENOMIC DNA]</scope>
    <source>
        <strain evidence="13 14">ATCC 49373</strain>
    </source>
</reference>
<evidence type="ECO:0000256" key="1">
    <source>
        <dbReference type="ARBA" id="ARBA00022722"/>
    </source>
</evidence>
<keyword evidence="1 9" id="KW-0540">Nuclease</keyword>
<dbReference type="InterPro" id="IPR007696">
    <property type="entry name" value="DNA_mismatch_repair_MutS_core"/>
</dbReference>
<dbReference type="OrthoDB" id="9808166at2"/>
<feature type="coiled-coil region" evidence="10">
    <location>
        <begin position="515"/>
        <end position="577"/>
    </location>
</feature>
<comment type="function">
    <text evidence="9">Acts as a ribosome collision sensor, splitting the ribosome into its 2 subunits. Detects stalled/collided 70S ribosomes which it binds and splits by an ATP-hydrolysis driven conformational change. Acts upstream of the ribosome quality control system (RQC), a ribosome-associated complex that mediates the extraction of incompletely synthesized nascent chains from stalled ribosomes and their subsequent degradation. Probably generates substrates for RQC.</text>
</comment>
<feature type="binding site" evidence="9">
    <location>
        <begin position="334"/>
        <end position="341"/>
    </location>
    <ligand>
        <name>ATP</name>
        <dbReference type="ChEBI" id="CHEBI:30616"/>
    </ligand>
</feature>
<dbReference type="Pfam" id="PF01713">
    <property type="entry name" value="Smr"/>
    <property type="match status" value="1"/>
</dbReference>
<dbReference type="InterPro" id="IPR000432">
    <property type="entry name" value="DNA_mismatch_repair_MutS_C"/>
</dbReference>
<comment type="subunit">
    <text evidence="9">Homodimer. Binds to stalled ribosomes, contacting rRNA.</text>
</comment>
<dbReference type="EMBL" id="PUFO01000079">
    <property type="protein sequence ID" value="TDG74330.1"/>
    <property type="molecule type" value="Genomic_DNA"/>
</dbReference>
<keyword evidence="8 9" id="KW-0238">DNA-binding</keyword>
<evidence type="ECO:0000256" key="5">
    <source>
        <dbReference type="ARBA" id="ARBA00022801"/>
    </source>
</evidence>
<dbReference type="AlphaFoldDB" id="A0A4R5NJ99"/>
<proteinExistence type="inferred from homology"/>
<dbReference type="GO" id="GO:0005524">
    <property type="term" value="F:ATP binding"/>
    <property type="evidence" value="ECO:0007669"/>
    <property type="project" value="UniProtKB-UniRule"/>
</dbReference>
<dbReference type="InterPro" id="IPR045076">
    <property type="entry name" value="MutS"/>
</dbReference>
<comment type="caution">
    <text evidence="13">The sequence shown here is derived from an EMBL/GenBank/DDBJ whole genome shotgun (WGS) entry which is preliminary data.</text>
</comment>
<dbReference type="GO" id="GO:0043023">
    <property type="term" value="F:ribosomal large subunit binding"/>
    <property type="evidence" value="ECO:0007669"/>
    <property type="project" value="UniProtKB-UniRule"/>
</dbReference>
<dbReference type="SMART" id="SM00463">
    <property type="entry name" value="SMR"/>
    <property type="match status" value="1"/>
</dbReference>
<evidence type="ECO:0000256" key="10">
    <source>
        <dbReference type="SAM" id="Coils"/>
    </source>
</evidence>
<evidence type="ECO:0000259" key="12">
    <source>
        <dbReference type="PROSITE" id="PS50828"/>
    </source>
</evidence>
<evidence type="ECO:0000256" key="6">
    <source>
        <dbReference type="ARBA" id="ARBA00022840"/>
    </source>
</evidence>
<dbReference type="Gene3D" id="3.40.50.300">
    <property type="entry name" value="P-loop containing nucleotide triphosphate hydrolases"/>
    <property type="match status" value="1"/>
</dbReference>
<dbReference type="GO" id="GO:0140664">
    <property type="term" value="F:ATP-dependent DNA damage sensor activity"/>
    <property type="evidence" value="ECO:0007669"/>
    <property type="project" value="InterPro"/>
</dbReference>
<organism evidence="13 14">
    <name type="scientific">Secundilactobacillus malefermentans</name>
    <dbReference type="NCBI Taxonomy" id="176292"/>
    <lineage>
        <taxon>Bacteria</taxon>
        <taxon>Bacillati</taxon>
        <taxon>Bacillota</taxon>
        <taxon>Bacilli</taxon>
        <taxon>Lactobacillales</taxon>
        <taxon>Lactobacillaceae</taxon>
        <taxon>Secundilactobacillus</taxon>
    </lineage>
</organism>
<dbReference type="FunFam" id="3.40.50.300:FF:000830">
    <property type="entry name" value="Endonuclease MutS2"/>
    <property type="match status" value="1"/>
</dbReference>
<dbReference type="RefSeq" id="WP_010620712.1">
    <property type="nucleotide sequence ID" value="NZ_CP042371.1"/>
</dbReference>
<accession>A0A4R5NJ99</accession>
<dbReference type="GO" id="GO:0004519">
    <property type="term" value="F:endonuclease activity"/>
    <property type="evidence" value="ECO:0007669"/>
    <property type="project" value="UniProtKB-UniRule"/>
</dbReference>
<keyword evidence="5 9" id="KW-0378">Hydrolase</keyword>
<dbReference type="CDD" id="cd03280">
    <property type="entry name" value="ABC_MutS2"/>
    <property type="match status" value="1"/>
</dbReference>
<keyword evidence="2 9" id="KW-0699">rRNA-binding</keyword>
<dbReference type="PROSITE" id="PS00486">
    <property type="entry name" value="DNA_MISMATCH_REPAIR_2"/>
    <property type="match status" value="1"/>
</dbReference>
<comment type="similarity">
    <text evidence="9">Belongs to the DNA mismatch repair MutS family. MutS2 subfamily.</text>
</comment>
<dbReference type="Proteomes" id="UP000294854">
    <property type="component" value="Unassembled WGS sequence"/>
</dbReference>
<dbReference type="GO" id="GO:0016887">
    <property type="term" value="F:ATP hydrolysis activity"/>
    <property type="evidence" value="ECO:0007669"/>
    <property type="project" value="InterPro"/>
</dbReference>
<comment type="function">
    <text evidence="9">Endonuclease that is involved in the suppression of homologous recombination and thus may have a key role in the control of bacterial genetic diversity.</text>
</comment>
<dbReference type="NCBIfam" id="TIGR01069">
    <property type="entry name" value="mutS2"/>
    <property type="match status" value="1"/>
</dbReference>
<keyword evidence="7 9" id="KW-0694">RNA-binding</keyword>
<dbReference type="Gene3D" id="3.30.1370.110">
    <property type="match status" value="1"/>
</dbReference>
<dbReference type="InterPro" id="IPR002625">
    <property type="entry name" value="Smr_dom"/>
</dbReference>
<dbReference type="Pfam" id="PF00488">
    <property type="entry name" value="MutS_V"/>
    <property type="match status" value="1"/>
</dbReference>
<dbReference type="EC" id="3.6.4.-" evidence="9"/>
<keyword evidence="6 9" id="KW-0067">ATP-binding</keyword>
<dbReference type="PANTHER" id="PTHR48466">
    <property type="entry name" value="OS10G0509000 PROTEIN-RELATED"/>
    <property type="match status" value="1"/>
</dbReference>
<evidence type="ECO:0000256" key="8">
    <source>
        <dbReference type="ARBA" id="ARBA00023125"/>
    </source>
</evidence>
<keyword evidence="14" id="KW-1185">Reference proteome</keyword>
<evidence type="ECO:0000313" key="13">
    <source>
        <dbReference type="EMBL" id="TDG74330.1"/>
    </source>
</evidence>
<dbReference type="STRING" id="1122149.FD44_GL001979"/>
<feature type="domain" description="Smr" evidence="12">
    <location>
        <begin position="711"/>
        <end position="785"/>
    </location>
</feature>
<keyword evidence="10" id="KW-0175">Coiled coil</keyword>
<dbReference type="GO" id="GO:0019843">
    <property type="term" value="F:rRNA binding"/>
    <property type="evidence" value="ECO:0007669"/>
    <property type="project" value="UniProtKB-UniRule"/>
</dbReference>
<dbReference type="GO" id="GO:0045910">
    <property type="term" value="P:negative regulation of DNA recombination"/>
    <property type="evidence" value="ECO:0007669"/>
    <property type="project" value="InterPro"/>
</dbReference>
<dbReference type="SUPFAM" id="SSF52540">
    <property type="entry name" value="P-loop containing nucleoside triphosphate hydrolases"/>
    <property type="match status" value="1"/>
</dbReference>
<evidence type="ECO:0000256" key="7">
    <source>
        <dbReference type="ARBA" id="ARBA00022884"/>
    </source>
</evidence>
<evidence type="ECO:0000313" key="14">
    <source>
        <dbReference type="Proteomes" id="UP000294854"/>
    </source>
</evidence>
<dbReference type="HAMAP" id="MF_00092">
    <property type="entry name" value="MutS2"/>
    <property type="match status" value="1"/>
</dbReference>
<evidence type="ECO:0000256" key="11">
    <source>
        <dbReference type="SAM" id="MobiDB-lite"/>
    </source>
</evidence>
<dbReference type="PANTHER" id="PTHR48466:SF2">
    <property type="entry name" value="OS10G0509000 PROTEIN"/>
    <property type="match status" value="1"/>
</dbReference>
<evidence type="ECO:0000256" key="4">
    <source>
        <dbReference type="ARBA" id="ARBA00022759"/>
    </source>
</evidence>
<dbReference type="InterPro" id="IPR046893">
    <property type="entry name" value="MSSS"/>
</dbReference>
<dbReference type="EC" id="3.1.-.-" evidence="9"/>
<dbReference type="SUPFAM" id="SSF160443">
    <property type="entry name" value="SMR domain-like"/>
    <property type="match status" value="1"/>
</dbReference>
<dbReference type="GO" id="GO:0030983">
    <property type="term" value="F:mismatched DNA binding"/>
    <property type="evidence" value="ECO:0007669"/>
    <property type="project" value="InterPro"/>
</dbReference>
<evidence type="ECO:0000256" key="3">
    <source>
        <dbReference type="ARBA" id="ARBA00022741"/>
    </source>
</evidence>
<dbReference type="SMART" id="SM00534">
    <property type="entry name" value="MUTSac"/>
    <property type="match status" value="1"/>
</dbReference>
<dbReference type="GO" id="GO:0072344">
    <property type="term" value="P:rescue of stalled ribosome"/>
    <property type="evidence" value="ECO:0007669"/>
    <property type="project" value="UniProtKB-UniRule"/>
</dbReference>
<dbReference type="PIRSF" id="PIRSF005814">
    <property type="entry name" value="MutS_YshD"/>
    <property type="match status" value="1"/>
</dbReference>
<dbReference type="InterPro" id="IPR036187">
    <property type="entry name" value="DNA_mismatch_repair_MutS_sf"/>
</dbReference>
<sequence>MNDKILSTLAYNEIKQAIHQYLVSDAGIKELNELVPITDSEKIQRWLDETKDGADILRLEGGIPLPKLSDITSQMKRLAIDGVLSGTELAQVGRVLKTTESVTEFFDKLNEKQIELRLLYKFITNISSLPEISQRLTRSIEEDGRILDTASPKLAQIRHQIARTESTIRSRMENYTKGNESKYLSEGIVTIRDDRFVIPVKAEYKQHFGGIVHDQSSTGQTLFIEPGAVVEYNNQLRQHQLAEKQEQQLILAELSELLKPYQTEIENNAHILGHLDFINAKARYAKQQKATEPIISSQNVVKLRAARHPLIDPKKVVANDLELGDTYKAIIVTGPNTGGKTITLKTLGLVQLMGQSGLFIPANENSEIAIFDDIFADIGDEQSIEQNLSTFSSHMDNIVSILADADEKSLILLDEVGAGTDPQEGASLAMAILDDIGSIGSAVVATTHYPELKAFGYNRSDTINASMEFDTKTLKPTYHLLIGIPGRSNAFEIAARLGIKESIIAEARELTDQDNQDINNMIADLTAQKKAADDAAAQLKVELAEASQLHDELKVKYDKYEKQKDRLIEDAKDSANQIVRDTRNQANEIIKDLHQKQQLSNQAVKENELISAKGAINALQQNPQLKQNRILRREKKRHDFKKGDEVFVKSYGQMGTLMDKLSDHEWEVQLGILKMKIDEANLDKTKQPSSNTKPARATIKRSSSSGMSPTLDLRGHRYDEAIAEVDRYIDSALLAGYPSVTIIHGKGTGALRKGVTKYLEKNKRVKEFGFSPANAGGDGSTIVKF</sequence>
<feature type="region of interest" description="Disordered" evidence="11">
    <location>
        <begin position="684"/>
        <end position="712"/>
    </location>
</feature>
<gene>
    <name evidence="9" type="primary">mutS2</name>
    <name evidence="9" type="synonym">rqcU</name>
    <name evidence="13" type="ORF">C5L31_000897</name>
</gene>
<dbReference type="PROSITE" id="PS50828">
    <property type="entry name" value="SMR"/>
    <property type="match status" value="1"/>
</dbReference>
<protein>
    <recommendedName>
        <fullName evidence="9">Endonuclease MutS2</fullName>
        <ecNumber evidence="9">3.1.-.-</ecNumber>
    </recommendedName>
    <alternativeName>
        <fullName evidence="9">Ribosome-associated protein quality control-upstream factor</fullName>
        <shortName evidence="9">RQC-upstream factor</shortName>
        <shortName evidence="9">RqcU</shortName>
        <ecNumber evidence="9">3.6.4.-</ecNumber>
    </alternativeName>
</protein>
<dbReference type="InterPro" id="IPR036063">
    <property type="entry name" value="Smr_dom_sf"/>
</dbReference>
<dbReference type="SUPFAM" id="SSF48334">
    <property type="entry name" value="DNA repair protein MutS, domain III"/>
    <property type="match status" value="1"/>
</dbReference>
<name>A0A4R5NJ99_9LACO</name>
<evidence type="ECO:0000256" key="9">
    <source>
        <dbReference type="HAMAP-Rule" id="MF_00092"/>
    </source>
</evidence>
<dbReference type="SMART" id="SM00533">
    <property type="entry name" value="MUTSd"/>
    <property type="match status" value="1"/>
</dbReference>
<dbReference type="InterPro" id="IPR005747">
    <property type="entry name" value="MutS2"/>
</dbReference>
<dbReference type="InterPro" id="IPR027417">
    <property type="entry name" value="P-loop_NTPase"/>
</dbReference>
<dbReference type="GO" id="GO:0006298">
    <property type="term" value="P:mismatch repair"/>
    <property type="evidence" value="ECO:0007669"/>
    <property type="project" value="InterPro"/>
</dbReference>
<dbReference type="Pfam" id="PF20297">
    <property type="entry name" value="MSSS"/>
    <property type="match status" value="1"/>
</dbReference>